<protein>
    <submittedName>
        <fullName evidence="1">Uncharacterized protein</fullName>
    </submittedName>
</protein>
<reference evidence="1 2" key="1">
    <citation type="journal article" date="2015" name="Science">
        <title>Genetic determinants of in vivo fitness and diet responsiveness in multiple human gut Bacteroides.</title>
        <authorList>
            <person name="Wu M."/>
            <person name="McNulty N.P."/>
            <person name="Rodionov D.A."/>
            <person name="Khoroshkin M.S."/>
            <person name="Griffin N.W."/>
            <person name="Cheng J."/>
            <person name="Latreille P."/>
            <person name="Kerstetter R.A."/>
            <person name="Terrapon N."/>
            <person name="Henrissat B."/>
            <person name="Osterman A.L."/>
            <person name="Gordon J.I."/>
        </authorList>
    </citation>
    <scope>NUCLEOTIDE SEQUENCE [LARGE SCALE GENOMIC DNA]</scope>
    <source>
        <strain evidence="1 2">WH2</strain>
    </source>
</reference>
<dbReference type="AlphaFoldDB" id="A0A0P0GAG8"/>
<dbReference type="EMBL" id="CP012801">
    <property type="protein sequence ID" value="ALJ59242.1"/>
    <property type="molecule type" value="Genomic_DNA"/>
</dbReference>
<organism evidence="1 2">
    <name type="scientific">Bacteroides cellulosilyticus</name>
    <dbReference type="NCBI Taxonomy" id="246787"/>
    <lineage>
        <taxon>Bacteria</taxon>
        <taxon>Pseudomonadati</taxon>
        <taxon>Bacteroidota</taxon>
        <taxon>Bacteroidia</taxon>
        <taxon>Bacteroidales</taxon>
        <taxon>Bacteroidaceae</taxon>
        <taxon>Bacteroides</taxon>
    </lineage>
</organism>
<dbReference type="KEGG" id="bcel:BcellWH2_01997"/>
<dbReference type="Pfam" id="PF16151">
    <property type="entry name" value="DUF4859"/>
    <property type="match status" value="1"/>
</dbReference>
<dbReference type="PATRIC" id="fig|246787.4.peg.2057"/>
<sequence length="618" mass="71171">MKNKLVYIVLFVGFCVNMFACSDGKGEALLPEPIPNPTPVPKYTLPTGKLIYIPDELQSNDFTKEESQWSYYRMDYSDNFIVFWEKGFGSNPFTVTDQALRVDIKDLLEKAELFYDVNVNKLKFVETGKSNTDKYRMMIFLKYQSEWLATGSGYDDIIGALWVNPSTCQPVGSTIAHEVGHSFQYQTYCDNPTSGCGWRYGFGENEEGGNCFWEQCAQWQAYQIYHEERFNNYNFDEYLLSCYKHPLHEAPRYANYFIQDYWCMKHGIEFIGKLWREARRPEDPIEAYQRITGVNQETFNDEMFDAARRFVNWDIDGIKEYGRNYVGRKQCKLIASKDGYYAIDPAECPENYGYNVIVLNVPSAGVKVSADFVGMAGADGYRKKNVDKAGWRYGFVAYLENGSCVYSDIFSEKEGEAIFECPNFCRKLYFVVSGAPTQHWRHAWDDNDMNDEQWPYKVRFSGTNLYGQIDVDPDKTPEDITLIYDVPVSLSSTDYTGSNVQIELQRLCQSFSLTPGQISDKWGKEIIFAGVNKDGSLNTNSTANEPGHWFDMDGNICVWGERAQIYSELDKDNFIFKVGQYPGHCRTGEKYTIRQCLVYGYETGQKVQATFVFNITIE</sequence>
<dbReference type="Pfam" id="PF19527">
    <property type="entry name" value="DUF6055"/>
    <property type="match status" value="1"/>
</dbReference>
<evidence type="ECO:0000313" key="1">
    <source>
        <dbReference type="EMBL" id="ALJ59242.1"/>
    </source>
</evidence>
<accession>A0A0P0GAG8</accession>
<gene>
    <name evidence="1" type="ORF">BcellWH2_01997</name>
</gene>
<dbReference type="InterPro" id="IPR045690">
    <property type="entry name" value="DUF6055"/>
</dbReference>
<dbReference type="RefSeq" id="WP_007217236.1">
    <property type="nucleotide sequence ID" value="NZ_CAXKYC010000038.1"/>
</dbReference>
<proteinExistence type="predicted"/>
<name>A0A0P0GAG8_9BACE</name>
<evidence type="ECO:0000313" key="2">
    <source>
        <dbReference type="Proteomes" id="UP000061809"/>
    </source>
</evidence>
<dbReference type="InterPro" id="IPR032339">
    <property type="entry name" value="DUF4859"/>
</dbReference>
<dbReference type="Proteomes" id="UP000061809">
    <property type="component" value="Chromosome"/>
</dbReference>